<keyword evidence="11" id="KW-1185">Reference proteome</keyword>
<dbReference type="Pfam" id="PF00221">
    <property type="entry name" value="Lyase_aromatic"/>
    <property type="match status" value="1"/>
</dbReference>
<dbReference type="InterPro" id="IPR001106">
    <property type="entry name" value="Aromatic_Lyase"/>
</dbReference>
<dbReference type="NCBIfam" id="NF006871">
    <property type="entry name" value="PRK09367.1"/>
    <property type="match status" value="1"/>
</dbReference>
<dbReference type="AlphaFoldDB" id="A0A4R6KTZ7"/>
<dbReference type="GO" id="GO:0005737">
    <property type="term" value="C:cytoplasm"/>
    <property type="evidence" value="ECO:0007669"/>
    <property type="project" value="UniProtKB-SubCell"/>
</dbReference>
<dbReference type="NCBIfam" id="TIGR01225">
    <property type="entry name" value="hutH"/>
    <property type="match status" value="1"/>
</dbReference>
<dbReference type="EC" id="4.3.1.3" evidence="2 6"/>
<accession>A0A4R6KTZ7</accession>
<evidence type="ECO:0000256" key="8">
    <source>
        <dbReference type="RuleBase" id="RU004479"/>
    </source>
</evidence>
<comment type="subcellular location">
    <subcellularLocation>
        <location evidence="9">Cytoplasm</location>
    </subcellularLocation>
</comment>
<dbReference type="FunFam" id="1.10.275.10:FF:000005">
    <property type="entry name" value="Histidine ammonia-lyase"/>
    <property type="match status" value="1"/>
</dbReference>
<evidence type="ECO:0000256" key="3">
    <source>
        <dbReference type="ARBA" id="ARBA00022808"/>
    </source>
</evidence>
<dbReference type="Proteomes" id="UP000295388">
    <property type="component" value="Unassembled WGS sequence"/>
</dbReference>
<dbReference type="CDD" id="cd00332">
    <property type="entry name" value="PAL-HAL"/>
    <property type="match status" value="1"/>
</dbReference>
<dbReference type="InterPro" id="IPR024083">
    <property type="entry name" value="Fumarase/histidase_N"/>
</dbReference>
<evidence type="ECO:0000256" key="2">
    <source>
        <dbReference type="ARBA" id="ARBA00012994"/>
    </source>
</evidence>
<dbReference type="InterPro" id="IPR005921">
    <property type="entry name" value="HutH"/>
</dbReference>
<keyword evidence="4 7" id="KW-0456">Lyase</keyword>
<dbReference type="InterPro" id="IPR022313">
    <property type="entry name" value="Phe/His_NH3-lyase_AS"/>
</dbReference>
<evidence type="ECO:0000256" key="6">
    <source>
        <dbReference type="NCBIfam" id="TIGR01225"/>
    </source>
</evidence>
<sequence>MEVLSTVGAARCNERVETAEVIVGVGPLTAADVVAVARYGAKVRIDDHSLEEIAKSRAAVEALAHADTPHYGISTGFGALATRHIAPELRAQLQRSLVRSHAAGSGPEVETEVVRALVLLRLSTLATGRTGVKVETAQAYAGLLNAQLTPIVHEYGSLGCSGDLAPLAHVALAVMGEGQVRDAGGNLLEAGAALEAHGLRPVVLAEKEGLALINGTDGMLGMLVLALADLDRLLKTADVAAAMSVEGQLGTDRVFAADLQGLRPHPGQASAAANLRAVLADSAIVASHRGPECNRVQDAYSLRCSPQVHGAARDTATHAATVADRELAAAIDNPVVLPDGRVESNGNFHGAPVGYVLDFLAIAVADVASISERRTDRFLDVARNHGLNAFLADDPGVDSGHMIAQYTQAAIVSELKRLAVPASVDSIPSSAMQEDHVSMGWSAARKLRRAIDGLQRVLAIEILTAARALDLRAPLTPAPATAAVRAVLREHVAGPGTDRHLGPEIEYSVGLVADGSYLSAVQAVTGPLN</sequence>
<evidence type="ECO:0000313" key="10">
    <source>
        <dbReference type="EMBL" id="TDO54537.1"/>
    </source>
</evidence>
<comment type="catalytic activity">
    <reaction evidence="5 8">
        <text>L-histidine = trans-urocanate + NH4(+)</text>
        <dbReference type="Rhea" id="RHEA:21232"/>
        <dbReference type="ChEBI" id="CHEBI:17771"/>
        <dbReference type="ChEBI" id="CHEBI:28938"/>
        <dbReference type="ChEBI" id="CHEBI:57595"/>
        <dbReference type="EC" id="4.3.1.3"/>
    </reaction>
</comment>
<gene>
    <name evidence="10" type="ORF">EV643_101326</name>
</gene>
<evidence type="ECO:0000256" key="7">
    <source>
        <dbReference type="RuleBase" id="RU003954"/>
    </source>
</evidence>
<comment type="pathway">
    <text evidence="1 8">Amino-acid degradation; L-histidine degradation into L-glutamate; N-formimidoyl-L-glutamate from L-histidine: step 1/3.</text>
</comment>
<dbReference type="Gene3D" id="1.10.275.10">
    <property type="entry name" value="Fumarase/aspartase (N-terminal domain)"/>
    <property type="match status" value="1"/>
</dbReference>
<dbReference type="GO" id="GO:0019556">
    <property type="term" value="P:L-histidine catabolic process to glutamate and formamide"/>
    <property type="evidence" value="ECO:0007669"/>
    <property type="project" value="UniProtKB-UniPathway"/>
</dbReference>
<comment type="similarity">
    <text evidence="7">Belongs to the PAL/histidase family.</text>
</comment>
<evidence type="ECO:0000256" key="1">
    <source>
        <dbReference type="ARBA" id="ARBA00005113"/>
    </source>
</evidence>
<dbReference type="InterPro" id="IPR008948">
    <property type="entry name" value="L-Aspartase-like"/>
</dbReference>
<dbReference type="GO" id="GO:0019557">
    <property type="term" value="P:L-histidine catabolic process to glutamate and formate"/>
    <property type="evidence" value="ECO:0007669"/>
    <property type="project" value="UniProtKB-UniPathway"/>
</dbReference>
<dbReference type="SUPFAM" id="SSF48557">
    <property type="entry name" value="L-aspartase-like"/>
    <property type="match status" value="1"/>
</dbReference>
<comment type="caution">
    <text evidence="10">The sequence shown here is derived from an EMBL/GenBank/DDBJ whole genome shotgun (WGS) entry which is preliminary data.</text>
</comment>
<evidence type="ECO:0000256" key="4">
    <source>
        <dbReference type="ARBA" id="ARBA00023239"/>
    </source>
</evidence>
<reference evidence="10 11" key="1">
    <citation type="submission" date="2019-03" db="EMBL/GenBank/DDBJ databases">
        <title>Genomic Encyclopedia of Type Strains, Phase III (KMG-III): the genomes of soil and plant-associated and newly described type strains.</title>
        <authorList>
            <person name="Whitman W."/>
        </authorList>
    </citation>
    <scope>NUCLEOTIDE SEQUENCE [LARGE SCALE GENOMIC DNA]</scope>
    <source>
        <strain evidence="10 11">VKM Ac-2527</strain>
    </source>
</reference>
<dbReference type="UniPathway" id="UPA00379">
    <property type="reaction ID" value="UER00549"/>
</dbReference>
<dbReference type="PROSITE" id="PS00488">
    <property type="entry name" value="PAL_HISTIDASE"/>
    <property type="match status" value="1"/>
</dbReference>
<organism evidence="10 11">
    <name type="scientific">Kribbella caucasensis</name>
    <dbReference type="NCBI Taxonomy" id="2512215"/>
    <lineage>
        <taxon>Bacteria</taxon>
        <taxon>Bacillati</taxon>
        <taxon>Actinomycetota</taxon>
        <taxon>Actinomycetes</taxon>
        <taxon>Propionibacteriales</taxon>
        <taxon>Kribbellaceae</taxon>
        <taxon>Kribbella</taxon>
    </lineage>
</organism>
<proteinExistence type="inferred from homology"/>
<protein>
    <recommendedName>
        <fullName evidence="2 6">Histidine ammonia-lyase</fullName>
        <ecNumber evidence="2 6">4.3.1.3</ecNumber>
    </recommendedName>
</protein>
<dbReference type="GO" id="GO:0004397">
    <property type="term" value="F:histidine ammonia-lyase activity"/>
    <property type="evidence" value="ECO:0007669"/>
    <property type="project" value="UniProtKB-UniRule"/>
</dbReference>
<dbReference type="Gene3D" id="1.20.200.10">
    <property type="entry name" value="Fumarase/aspartase (Central domain)"/>
    <property type="match status" value="1"/>
</dbReference>
<keyword evidence="3 8" id="KW-0369">Histidine metabolism</keyword>
<name>A0A4R6KTZ7_9ACTN</name>
<evidence type="ECO:0000313" key="11">
    <source>
        <dbReference type="Proteomes" id="UP000295388"/>
    </source>
</evidence>
<evidence type="ECO:0000256" key="5">
    <source>
        <dbReference type="ARBA" id="ARBA00049269"/>
    </source>
</evidence>
<dbReference type="PANTHER" id="PTHR10362">
    <property type="entry name" value="HISTIDINE AMMONIA-LYASE"/>
    <property type="match status" value="1"/>
</dbReference>
<dbReference type="EMBL" id="SNWQ01000001">
    <property type="protein sequence ID" value="TDO54537.1"/>
    <property type="molecule type" value="Genomic_DNA"/>
</dbReference>
<evidence type="ECO:0000256" key="9">
    <source>
        <dbReference type="RuleBase" id="RU004480"/>
    </source>
</evidence>